<dbReference type="GO" id="GO:0016491">
    <property type="term" value="F:oxidoreductase activity"/>
    <property type="evidence" value="ECO:0007669"/>
    <property type="project" value="UniProtKB-KW"/>
</dbReference>
<dbReference type="InterPro" id="IPR016208">
    <property type="entry name" value="Ald_Oxase/xanthine_DH-like"/>
</dbReference>
<evidence type="ECO:0000256" key="2">
    <source>
        <dbReference type="ARBA" id="ARBA00023002"/>
    </source>
</evidence>
<name>E8V7F1_TERSS</name>
<feature type="region of interest" description="Disordered" evidence="3">
    <location>
        <begin position="158"/>
        <end position="182"/>
    </location>
</feature>
<organism evidence="5 6">
    <name type="scientific">Terriglobus saanensis (strain ATCC BAA-1853 / DSM 23119 / SP1PR4)</name>
    <dbReference type="NCBI Taxonomy" id="401053"/>
    <lineage>
        <taxon>Bacteria</taxon>
        <taxon>Pseudomonadati</taxon>
        <taxon>Acidobacteriota</taxon>
        <taxon>Terriglobia</taxon>
        <taxon>Terriglobales</taxon>
        <taxon>Acidobacteriaceae</taxon>
        <taxon>Terriglobus</taxon>
    </lineage>
</organism>
<dbReference type="STRING" id="401053.AciPR4_3169"/>
<dbReference type="OrthoDB" id="9759099at2"/>
<evidence type="ECO:0000256" key="3">
    <source>
        <dbReference type="SAM" id="MobiDB-lite"/>
    </source>
</evidence>
<protein>
    <submittedName>
        <fullName evidence="5">Aldehyde oxidase and xanthine dehydrogenase a/b hammerhead</fullName>
    </submittedName>
</protein>
<dbReference type="AlphaFoldDB" id="E8V7F1"/>
<evidence type="ECO:0000259" key="4">
    <source>
        <dbReference type="SMART" id="SM01008"/>
    </source>
</evidence>
<evidence type="ECO:0000313" key="6">
    <source>
        <dbReference type="Proteomes" id="UP000006844"/>
    </source>
</evidence>
<dbReference type="Gene3D" id="3.90.1170.50">
    <property type="entry name" value="Aldehyde oxidase/xanthine dehydrogenase, a/b hammerhead"/>
    <property type="match status" value="1"/>
</dbReference>
<dbReference type="PANTHER" id="PTHR11908">
    <property type="entry name" value="XANTHINE DEHYDROGENASE"/>
    <property type="match status" value="1"/>
</dbReference>
<dbReference type="EMBL" id="CP002467">
    <property type="protein sequence ID" value="ADV83925.1"/>
    <property type="molecule type" value="Genomic_DNA"/>
</dbReference>
<dbReference type="InterPro" id="IPR036856">
    <property type="entry name" value="Ald_Oxase/Xan_DH_a/b_sf"/>
</dbReference>
<dbReference type="HOGENOM" id="CLU_001681_2_2_0"/>
<dbReference type="InterPro" id="IPR008274">
    <property type="entry name" value="AldOxase/xan_DH_MoCoBD1"/>
</dbReference>
<dbReference type="RefSeq" id="WP_013569656.1">
    <property type="nucleotide sequence ID" value="NC_014963.1"/>
</dbReference>
<dbReference type="Pfam" id="PF01315">
    <property type="entry name" value="Ald_Xan_dh_C"/>
    <property type="match status" value="1"/>
</dbReference>
<dbReference type="KEGG" id="tsa:AciPR4_3169"/>
<evidence type="ECO:0000313" key="5">
    <source>
        <dbReference type="EMBL" id="ADV83925.1"/>
    </source>
</evidence>
<dbReference type="Gene3D" id="3.30.365.10">
    <property type="entry name" value="Aldehyde oxidase/xanthine dehydrogenase, molybdopterin binding domain"/>
    <property type="match status" value="4"/>
</dbReference>
<accession>E8V7F1</accession>
<dbReference type="SUPFAM" id="SSF54665">
    <property type="entry name" value="CO dehydrogenase molybdoprotein N-domain-like"/>
    <property type="match status" value="1"/>
</dbReference>
<dbReference type="GO" id="GO:0005506">
    <property type="term" value="F:iron ion binding"/>
    <property type="evidence" value="ECO:0007669"/>
    <property type="project" value="InterPro"/>
</dbReference>
<dbReference type="InterPro" id="IPR037165">
    <property type="entry name" value="AldOxase/xan_DH_Mopterin-bd_sf"/>
</dbReference>
<dbReference type="SMART" id="SM01008">
    <property type="entry name" value="Ald_Xan_dh_C"/>
    <property type="match status" value="1"/>
</dbReference>
<dbReference type="PANTHER" id="PTHR11908:SF132">
    <property type="entry name" value="ALDEHYDE OXIDASE 1-RELATED"/>
    <property type="match status" value="1"/>
</dbReference>
<keyword evidence="2" id="KW-0560">Oxidoreductase</keyword>
<dbReference type="InterPro" id="IPR046867">
    <property type="entry name" value="AldOxase/xan_DH_MoCoBD2"/>
</dbReference>
<dbReference type="eggNOG" id="COG1529">
    <property type="taxonomic scope" value="Bacteria"/>
</dbReference>
<proteinExistence type="predicted"/>
<sequence>MPDNPKLTGAPVRLEGRAKVTGAARYTGDFADETLSAYLHPGETPKKVLYAAAVQSTIPAGRILALHTEAAEQIVGVHAILTHKNAPRLKKARSLMQSELAKYLPLQNDTIHYHGQPIALVIAENSEAANHAITLIYATYAESPAHVDFEANLHKAQPEKKVGSGEAGHKERGHPQHEFNKSEVQIDHIYTTDPTHHNAMEPGATLAHWHAPSKTESIELTCICSTQFVYGDAIFLGEAFDLGMRDGMLRLGLQIGLGAEMSSKVRVAAPLIGGGFGSKGNNSHLALAAMAAKYTGHPVKLVLTRPQTFSMMPYRGGACQRIRLGADSTGRISTLMQEGILQNAETGTFIEPIGEMTSHLYNVPNTLIDHQSVRLNVNATGWMRAPGITPAQFALESALDELADKLAIDPIELRLINYAEKDPDTGKEWSSKKLRECYIAGASAIGWHKRNVETREGEEAIGYGMATAVYPTNHFPSTARLTLNADGTVLVQASAQEIGQGTITTLGVIAAEALGLPLTQVRVEVGDTTLPMAFMAGGSSTSLSVGTAILDAAKKLRKKMTQTQERPLSVKGIAGRTFGRSKYGRAAFGAQFVRVAVNHHTGKIRVTHMAGAFAAGRILNPRTARSQFLGGMVMGLGHALMEQTSLDLTHGAWVNANLGEAHVPTNADIPEITIQMIEEDDSRGSDLGAKGIGEIGITGVAAAIANAVYNATGKRIRSLPITLDKVL</sequence>
<feature type="domain" description="Aldehyde oxidase/xanthine dehydrogenase a/b hammerhead" evidence="4">
    <location>
        <begin position="21"/>
        <end position="144"/>
    </location>
</feature>
<evidence type="ECO:0000256" key="1">
    <source>
        <dbReference type="ARBA" id="ARBA00022505"/>
    </source>
</evidence>
<keyword evidence="6" id="KW-1185">Reference proteome</keyword>
<reference evidence="5 6" key="1">
    <citation type="journal article" date="2012" name="Stand. Genomic Sci.">
        <title>Complete genome sequence of Terriglobus saanensis type strain SP1PR4(T), an Acidobacteria from tundra soil.</title>
        <authorList>
            <person name="Rawat S.R."/>
            <person name="Mannisto M.K."/>
            <person name="Starovoytov V."/>
            <person name="Goodwin L."/>
            <person name="Nolan M."/>
            <person name="Hauser L."/>
            <person name="Land M."/>
            <person name="Davenport K.W."/>
            <person name="Woyke T."/>
            <person name="Haggblom M.M."/>
        </authorList>
    </citation>
    <scope>NUCLEOTIDE SEQUENCE</scope>
    <source>
        <strain evidence="6">ATCC BAA-1853 / DSM 23119 / SP1PR4</strain>
    </source>
</reference>
<gene>
    <name evidence="5" type="ordered locus">AciPR4_3169</name>
</gene>
<dbReference type="Pfam" id="PF02738">
    <property type="entry name" value="MoCoBD_1"/>
    <property type="match status" value="1"/>
</dbReference>
<dbReference type="Pfam" id="PF20256">
    <property type="entry name" value="MoCoBD_2"/>
    <property type="match status" value="2"/>
</dbReference>
<dbReference type="InterPro" id="IPR000674">
    <property type="entry name" value="Ald_Oxase/Xan_DH_a/b"/>
</dbReference>
<dbReference type="Proteomes" id="UP000006844">
    <property type="component" value="Chromosome"/>
</dbReference>
<dbReference type="SUPFAM" id="SSF56003">
    <property type="entry name" value="Molybdenum cofactor-binding domain"/>
    <property type="match status" value="1"/>
</dbReference>
<keyword evidence="1" id="KW-0500">Molybdenum</keyword>